<dbReference type="FunFam" id="3.40.50.2000:FF:000020">
    <property type="entry name" value="Glycosyltransferase"/>
    <property type="match status" value="1"/>
</dbReference>
<dbReference type="Pfam" id="PF00201">
    <property type="entry name" value="UDPGT"/>
    <property type="match status" value="1"/>
</dbReference>
<dbReference type="PANTHER" id="PTHR48048:SF89">
    <property type="entry name" value="GLYCOSYLTRANSFERASE"/>
    <property type="match status" value="1"/>
</dbReference>
<dbReference type="EC" id="2.4.1.170" evidence="2"/>
<accession>A0A2I0BFP7</accession>
<dbReference type="PANTHER" id="PTHR48048">
    <property type="entry name" value="GLYCOSYLTRANSFERASE"/>
    <property type="match status" value="1"/>
</dbReference>
<dbReference type="Proteomes" id="UP000236161">
    <property type="component" value="Unassembled WGS sequence"/>
</dbReference>
<keyword evidence="2" id="KW-0328">Glycosyltransferase</keyword>
<organism evidence="2 3">
    <name type="scientific">Apostasia shenzhenica</name>
    <dbReference type="NCBI Taxonomy" id="1088818"/>
    <lineage>
        <taxon>Eukaryota</taxon>
        <taxon>Viridiplantae</taxon>
        <taxon>Streptophyta</taxon>
        <taxon>Embryophyta</taxon>
        <taxon>Tracheophyta</taxon>
        <taxon>Spermatophyta</taxon>
        <taxon>Magnoliopsida</taxon>
        <taxon>Liliopsida</taxon>
        <taxon>Asparagales</taxon>
        <taxon>Orchidaceae</taxon>
        <taxon>Apostasioideae</taxon>
        <taxon>Apostasia</taxon>
    </lineage>
</organism>
<dbReference type="GO" id="GO:0050004">
    <property type="term" value="F:isoflavone 7-O-glucosyltransferase activity"/>
    <property type="evidence" value="ECO:0007669"/>
    <property type="project" value="UniProtKB-EC"/>
</dbReference>
<protein>
    <submittedName>
        <fullName evidence="2">Anthocyanidin 5,3-O-glucosyltransferase</fullName>
        <ecNumber evidence="2">2.4.1.170</ecNumber>
    </submittedName>
</protein>
<gene>
    <name evidence="2" type="primary">RhGT1</name>
    <name evidence="2" type="ORF">AXF42_Ash003285</name>
</gene>
<dbReference type="OrthoDB" id="5835829at2759"/>
<evidence type="ECO:0000313" key="2">
    <source>
        <dbReference type="EMBL" id="PKA66630.1"/>
    </source>
</evidence>
<dbReference type="AlphaFoldDB" id="A0A2I0BFP7"/>
<dbReference type="Gene3D" id="3.40.50.2000">
    <property type="entry name" value="Glycogen Phosphorylase B"/>
    <property type="match status" value="2"/>
</dbReference>
<evidence type="ECO:0000313" key="3">
    <source>
        <dbReference type="Proteomes" id="UP000236161"/>
    </source>
</evidence>
<keyword evidence="1 2" id="KW-0808">Transferase</keyword>
<reference evidence="2 3" key="1">
    <citation type="journal article" date="2017" name="Nature">
        <title>The Apostasia genome and the evolution of orchids.</title>
        <authorList>
            <person name="Zhang G.Q."/>
            <person name="Liu K.W."/>
            <person name="Li Z."/>
            <person name="Lohaus R."/>
            <person name="Hsiao Y.Y."/>
            <person name="Niu S.C."/>
            <person name="Wang J.Y."/>
            <person name="Lin Y.C."/>
            <person name="Xu Q."/>
            <person name="Chen L.J."/>
            <person name="Yoshida K."/>
            <person name="Fujiwara S."/>
            <person name="Wang Z.W."/>
            <person name="Zhang Y.Q."/>
            <person name="Mitsuda N."/>
            <person name="Wang M."/>
            <person name="Liu G.H."/>
            <person name="Pecoraro L."/>
            <person name="Huang H.X."/>
            <person name="Xiao X.J."/>
            <person name="Lin M."/>
            <person name="Wu X.Y."/>
            <person name="Wu W.L."/>
            <person name="Chen Y.Y."/>
            <person name="Chang S.B."/>
            <person name="Sakamoto S."/>
            <person name="Ohme-Takagi M."/>
            <person name="Yagi M."/>
            <person name="Zeng S.J."/>
            <person name="Shen C.Y."/>
            <person name="Yeh C.M."/>
            <person name="Luo Y.B."/>
            <person name="Tsai W.C."/>
            <person name="Van de Peer Y."/>
            <person name="Liu Z.J."/>
        </authorList>
    </citation>
    <scope>NUCLEOTIDE SEQUENCE [LARGE SCALE GENOMIC DNA]</scope>
    <source>
        <strain evidence="3">cv. Shenzhen</strain>
        <tissue evidence="2">Stem</tissue>
    </source>
</reference>
<proteinExistence type="predicted"/>
<dbReference type="InterPro" id="IPR050481">
    <property type="entry name" value="UDP-glycosyltransf_plant"/>
</dbReference>
<dbReference type="EMBL" id="KZ451885">
    <property type="protein sequence ID" value="PKA66630.1"/>
    <property type="molecule type" value="Genomic_DNA"/>
</dbReference>
<sequence>MEKDAVVLYPIAFMGHLTPMVELGKLLLRHGFSVTVVLHHCPFPDNNSVDSYVAAVAASHPSISFHRLPPVSLPSFFSDAMVASFELIRLSNPHLVHYLQSSSSVRAIILDVYSADAMDAAAQLCLPSFFFNPTSASSFVAFLYLPTLLTKSAASFKELGDHPIAFPGLPRPIIASDMPLPIHDRATAYRMALDQFGRVPLSKGILVNSFDALERPALRALAAGDCVPDKPMPPVYFVGPITAGVANEDQRHESLAWLDGQPSASVVFLCFGSIAAFPPQQLREIADGLERSGQRFLWVARCSSVAGKEESAALPATEPDLLALMPEGFMERTKGRGLVVKSWAPQVAVLGHKAVGGFVTHCGWNSVLEAILAGVGMIAWPLYAEQRMNRAFLVEEVGLAVEMRRNAEGMAAAAEVEEKVRWLMESEEGRELRARAADIGESARAALREGGSSHTALIEVASLLRGATIRE</sequence>
<name>A0A2I0BFP7_9ASPA</name>
<dbReference type="SUPFAM" id="SSF53756">
    <property type="entry name" value="UDP-Glycosyltransferase/glycogen phosphorylase"/>
    <property type="match status" value="1"/>
</dbReference>
<dbReference type="InterPro" id="IPR002213">
    <property type="entry name" value="UDP_glucos_trans"/>
</dbReference>
<evidence type="ECO:0000256" key="1">
    <source>
        <dbReference type="ARBA" id="ARBA00022679"/>
    </source>
</evidence>
<keyword evidence="3" id="KW-1185">Reference proteome</keyword>
<dbReference type="CDD" id="cd03784">
    <property type="entry name" value="GT1_Gtf-like"/>
    <property type="match status" value="1"/>
</dbReference>